<feature type="compositionally biased region" description="Basic and acidic residues" evidence="4">
    <location>
        <begin position="658"/>
        <end position="668"/>
    </location>
</feature>
<feature type="compositionally biased region" description="Basic and acidic residues" evidence="4">
    <location>
        <begin position="1260"/>
        <end position="1273"/>
    </location>
</feature>
<feature type="region of interest" description="Disordered" evidence="4">
    <location>
        <begin position="234"/>
        <end position="255"/>
    </location>
</feature>
<evidence type="ECO:0000256" key="3">
    <source>
        <dbReference type="ARBA" id="ARBA00022658"/>
    </source>
</evidence>
<organism evidence="5 6">
    <name type="scientific">Electrophorus voltai</name>
    <dbReference type="NCBI Taxonomy" id="2609070"/>
    <lineage>
        <taxon>Eukaryota</taxon>
        <taxon>Metazoa</taxon>
        <taxon>Chordata</taxon>
        <taxon>Craniata</taxon>
        <taxon>Vertebrata</taxon>
        <taxon>Euteleostomi</taxon>
        <taxon>Actinopterygii</taxon>
        <taxon>Neopterygii</taxon>
        <taxon>Teleostei</taxon>
        <taxon>Ostariophysi</taxon>
        <taxon>Gymnotiformes</taxon>
        <taxon>Gymnotoidei</taxon>
        <taxon>Gymnotidae</taxon>
        <taxon>Electrophorus</taxon>
    </lineage>
</organism>
<feature type="region of interest" description="Disordered" evidence="4">
    <location>
        <begin position="1212"/>
        <end position="1237"/>
    </location>
</feature>
<name>A0AAD8Z994_9TELE</name>
<evidence type="ECO:0000256" key="4">
    <source>
        <dbReference type="SAM" id="MobiDB-lite"/>
    </source>
</evidence>
<comment type="caution">
    <text evidence="5">The sequence shown here is derived from an EMBL/GenBank/DDBJ whole genome shotgun (WGS) entry which is preliminary data.</text>
</comment>
<proteinExistence type="predicted"/>
<feature type="region of interest" description="Disordered" evidence="4">
    <location>
        <begin position="856"/>
        <end position="886"/>
    </location>
</feature>
<dbReference type="GO" id="GO:0005737">
    <property type="term" value="C:cytoplasm"/>
    <property type="evidence" value="ECO:0007669"/>
    <property type="project" value="UniProtKB-SubCell"/>
</dbReference>
<feature type="compositionally biased region" description="Basic and acidic residues" evidence="4">
    <location>
        <begin position="1432"/>
        <end position="1451"/>
    </location>
</feature>
<feature type="region of interest" description="Disordered" evidence="4">
    <location>
        <begin position="1485"/>
        <end position="1598"/>
    </location>
</feature>
<keyword evidence="2" id="KW-0963">Cytoplasm</keyword>
<evidence type="ECO:0000313" key="5">
    <source>
        <dbReference type="EMBL" id="KAK1794857.1"/>
    </source>
</evidence>
<evidence type="ECO:0000256" key="2">
    <source>
        <dbReference type="ARBA" id="ARBA00022490"/>
    </source>
</evidence>
<feature type="compositionally biased region" description="Low complexity" evidence="4">
    <location>
        <begin position="1539"/>
        <end position="1550"/>
    </location>
</feature>
<dbReference type="Proteomes" id="UP001239994">
    <property type="component" value="Unassembled WGS sequence"/>
</dbReference>
<reference evidence="5" key="1">
    <citation type="submission" date="2023-03" db="EMBL/GenBank/DDBJ databases">
        <title>Electrophorus voltai genome.</title>
        <authorList>
            <person name="Bian C."/>
        </authorList>
    </citation>
    <scope>NUCLEOTIDE SEQUENCE</scope>
    <source>
        <strain evidence="5">CB-2022</strain>
        <tissue evidence="5">Muscle</tissue>
    </source>
</reference>
<feature type="compositionally biased region" description="Polar residues" evidence="4">
    <location>
        <begin position="648"/>
        <end position="657"/>
    </location>
</feature>
<feature type="region of interest" description="Disordered" evidence="4">
    <location>
        <begin position="647"/>
        <end position="682"/>
    </location>
</feature>
<feature type="region of interest" description="Disordered" evidence="4">
    <location>
        <begin position="406"/>
        <end position="446"/>
    </location>
</feature>
<dbReference type="PANTHER" id="PTHR47544:SF5">
    <property type="entry name" value="SPERMATOGENESIS-ASSOCIATED 13"/>
    <property type="match status" value="1"/>
</dbReference>
<feature type="compositionally biased region" description="Polar residues" evidence="4">
    <location>
        <begin position="1212"/>
        <end position="1228"/>
    </location>
</feature>
<sequence length="1910" mass="211034">MVLDYRAERMDSKGYERVDCRADSEGCERVDCRADSEGYERVDCRADSEGCERFDCRADSEGCERVDCRADSEGCERVDCRADSEGYERFDCRADSEGCERVDCRADSEGCERVDCRADSEGYERVDCRADSKGYKRFDCRADSEGCERVDCRADSKGCSCLVQQCDLTNTTNSVPGDTSTKDWLAFHCLLASLPRLLKPEDISQVQEALEEAPNNSSGPVDCDLGSDLREWKESDASDSRFDSRRDSHSDSQRDSFCDTWNADLVSELNPNDEGSSSVLLGAEHLCTGQHVVKCPEAVECKQRAVKSTYCRECVQETQHSSTLNTVCKELNTQHRKAHSADTDRRHSHQIHTHDTHSDKLFTEHAITRNTEELKTPDTNTHSTSYTGNTPIAGKKCTEACSEAISENKGRTHPRLPVSPSEADFPNENCTRLPNKDNTNTHNTEEEDKAYTCTYREEEGWEGNKVADQTVNSPGAPEEAGLPPALAPYLLFVPAEGTRAEQRGSFALHTGTDSDCFKERQQKLKQQTQQWQTEHEFLLCSKICEDGIRNCEDVSRSCEDGIFLPSSQLSDLQVQVKNKCKTSFNKGCEQRTPGHGRVRGRLFEGRRCRKEEVSEENPSPCNLSLGPTSEARAVEYLTNHDVLKSHNPELQLSSSLTPDRDKSRHCLPVEEEEEEPDRSQEPVWLEQEEISVYLKQGQNVQGALCPLQSTIHIAGLSDRPSLTGISTEECVLSKPYGHISVETHDSISTECQPPHIQPTVGAEKQTPIIDLEHKTDVSLPHTDVTVTLHPGASTVKITVDPHNHLLEQDKLQSDQLRSCQRLLASSTPYSEDTTHTTNAVCVERFVSSDCEQWLGPFSDGAESDSESSDQTDSFSQGKSNHQTSDRHQGSFLQEFPCLPCPLGYKPQWSSEDSAVSELGEDFESIHCDFYLLQVANEETHQQKGCLDARMCLHSETSEKNTIKDLCDIQKSHVDPKPCADTHLLQFSHIRVECFKQSTHCKDNQHTHIHPSLCGICLQEASIDSSSSQPSQPLCKVLEPATVHLGARGLLQQDKVDDIYHPSQASSDWVNSQNSIPTQSPTRHSHTEGDPVLLYSQSLEPIPETERCSDKNPLPKHPVDEISLGQEEMKEVQTRSRHMKPAETEQDILRISSDTLILSRQNPPVFQSCAGELDGQPCPASTGPNRAVVLLSDQSIPTEGLATAHLELDASSITSEDPVGQPTSSSTSVRPHKAKAKTSKFSVFRKMPSFRRGKSLGADGRGSKGEKLPMDSPDRGLDLLLYRRHLSQAPELGRGTETPADDSDDDDIFYRSDALKNPVHQVMCGSRVDMEEEVEGDICATSETSICQEGCVQGLGEAEVADLKQSSGSGGSGYRRSKSSEGLSLRLRFAQAHKSLSGLFESRSMDRDSEEPETQPGLAEVRAKPSWRKQKRAKEAELLRRTQSEPERERGGAKATRVIHSDYASRTAQERLCLEGVLTLPQTQCCTDPLSKRSVGSSPQGCKSEGRRRKCPPNGFSVALSDTGRLSSDDSSEALPPGDSSPLSPMRPLSLTALTNQIPPTSSKSPSGTSESASTESPMRPMSPKPSSPRSAGARRSFRYPSSRANALSLILLGPGVSVIDPPERPRTLKPKVGRQGSLSPLGFGYPPEDINEDSWSQASLVTSVTVSESELKIEAFFLEQMCDYSVKSWESSTQAVFWFCFSSKQIAELGQTKCALAESPIGLAGGPRRQAEGAWSEKHQVKTGKKQRLCAALGGRVSQGPAVDLGPRAMLFADLIFLRQPRTAVNTSSPGSTHRSTQPATLLCPSLMPAFTTSVPRRDVRRGSQLPRRRCCSDDLWVEEEKRRKRKLAVVASKLCLHPTEQPEEVRVRLSHYTVQVFPGSLLKALSFSHSTPIGLDCPGWRQCMPHPCE</sequence>
<feature type="region of interest" description="Disordered" evidence="4">
    <location>
        <begin position="1399"/>
        <end position="1457"/>
    </location>
</feature>
<feature type="region of interest" description="Disordered" evidence="4">
    <location>
        <begin position="1250"/>
        <end position="1273"/>
    </location>
</feature>
<accession>A0AAD8Z994</accession>
<feature type="region of interest" description="Disordered" evidence="4">
    <location>
        <begin position="1103"/>
        <end position="1141"/>
    </location>
</feature>
<dbReference type="EMBL" id="JAROKS010000016">
    <property type="protein sequence ID" value="KAK1794857.1"/>
    <property type="molecule type" value="Genomic_DNA"/>
</dbReference>
<dbReference type="PANTHER" id="PTHR47544">
    <property type="entry name" value="RHO GUANINE NUCLEOTIDE EXCHANGE FACTOR 4"/>
    <property type="match status" value="1"/>
</dbReference>
<evidence type="ECO:0000313" key="6">
    <source>
        <dbReference type="Proteomes" id="UP001239994"/>
    </source>
</evidence>
<dbReference type="GO" id="GO:0005085">
    <property type="term" value="F:guanyl-nucleotide exchange factor activity"/>
    <property type="evidence" value="ECO:0007669"/>
    <property type="project" value="UniProtKB-KW"/>
</dbReference>
<evidence type="ECO:0000256" key="1">
    <source>
        <dbReference type="ARBA" id="ARBA00004496"/>
    </source>
</evidence>
<feature type="region of interest" description="Disordered" evidence="4">
    <location>
        <begin position="1063"/>
        <end position="1088"/>
    </location>
</feature>
<gene>
    <name evidence="5" type="ORF">P4O66_010060</name>
</gene>
<feature type="region of interest" description="Disordered" evidence="4">
    <location>
        <begin position="1621"/>
        <end position="1640"/>
    </location>
</feature>
<feature type="compositionally biased region" description="Polar residues" evidence="4">
    <location>
        <begin position="428"/>
        <end position="442"/>
    </location>
</feature>
<feature type="compositionally biased region" description="Polar residues" evidence="4">
    <location>
        <begin position="1063"/>
        <end position="1081"/>
    </location>
</feature>
<protein>
    <submittedName>
        <fullName evidence="5">Uncharacterized protein</fullName>
    </submittedName>
</protein>
<keyword evidence="6" id="KW-1185">Reference proteome</keyword>
<feature type="compositionally biased region" description="Low complexity" evidence="4">
    <location>
        <begin position="1558"/>
        <end position="1579"/>
    </location>
</feature>
<keyword evidence="3" id="KW-0344">Guanine-nucleotide releasing factor</keyword>
<comment type="subcellular location">
    <subcellularLocation>
        <location evidence="1">Cytoplasm</location>
    </subcellularLocation>
</comment>